<comment type="similarity">
    <text evidence="2 8">Belongs to the NifH/BchL/ChlL family.</text>
</comment>
<keyword evidence="8" id="KW-0004">4Fe-4S</keyword>
<name>A0A0M5MCE8_FUSNC</name>
<dbReference type="PIRSF" id="PIRSF000363">
    <property type="entry name" value="Nitrogenase_iron"/>
    <property type="match status" value="1"/>
</dbReference>
<dbReference type="InterPro" id="IPR030655">
    <property type="entry name" value="NifH/chlL_CS"/>
</dbReference>
<dbReference type="GO" id="GO:0005524">
    <property type="term" value="F:ATP binding"/>
    <property type="evidence" value="ECO:0007669"/>
    <property type="project" value="UniProtKB-KW"/>
</dbReference>
<dbReference type="Gene3D" id="3.40.50.300">
    <property type="entry name" value="P-loop containing nucleotide triphosphate hydrolases"/>
    <property type="match status" value="1"/>
</dbReference>
<evidence type="ECO:0000313" key="9">
    <source>
        <dbReference type="EMBL" id="KUL98009.1"/>
    </source>
</evidence>
<dbReference type="Proteomes" id="UP000054800">
    <property type="component" value="Unassembled WGS sequence"/>
</dbReference>
<dbReference type="OMA" id="FAMPLQK"/>
<dbReference type="PRINTS" id="PR00091">
    <property type="entry name" value="NITROGNASEII"/>
</dbReference>
<keyword evidence="6 8" id="KW-0408">Iron</keyword>
<dbReference type="RefSeq" id="WP_011016296.1">
    <property type="nucleotide sequence ID" value="NZ_CP022122.1"/>
</dbReference>
<evidence type="ECO:0000256" key="6">
    <source>
        <dbReference type="ARBA" id="ARBA00023004"/>
    </source>
</evidence>
<evidence type="ECO:0000256" key="4">
    <source>
        <dbReference type="ARBA" id="ARBA00022741"/>
    </source>
</evidence>
<sequence>MLKIAIYGKGGIGKSTISSNLSAMISKSGKKVLHIGCDPKGDSTRNLMGRKIPTVISILKEKNNLNREDIIYKGFNGIECVETGGPEAGVGCAGRGIISTMEELEDLKVFDEERDIIIYDVLGDVVCGGFAVPMREKYADVIYIVTSSEFMSIFAANNIMKSIKNFSKMKNIKFGGLIHNQRNNNSSINILKIFADMTKSKIIGEIPFSKELIKSELNGKTIAEMYPNSNLYNNFLELSEKILSNQDDLTFSPLSEEEMEYLAAEILKKNIYYEEE</sequence>
<comment type="caution">
    <text evidence="9">The sequence shown here is derived from an EMBL/GenBank/DDBJ whole genome shotgun (WGS) entry which is preliminary data.</text>
</comment>
<evidence type="ECO:0000313" key="10">
    <source>
        <dbReference type="Proteomes" id="UP000054800"/>
    </source>
</evidence>
<organism evidence="9 10">
    <name type="scientific">Fusobacterium nucleatum subsp. nucleatum</name>
    <dbReference type="NCBI Taxonomy" id="76856"/>
    <lineage>
        <taxon>Bacteria</taxon>
        <taxon>Fusobacteriati</taxon>
        <taxon>Fusobacteriota</taxon>
        <taxon>Fusobacteriia</taxon>
        <taxon>Fusobacteriales</taxon>
        <taxon>Fusobacteriaceae</taxon>
        <taxon>Fusobacterium</taxon>
    </lineage>
</organism>
<dbReference type="GO" id="GO:0051539">
    <property type="term" value="F:4 iron, 4 sulfur cluster binding"/>
    <property type="evidence" value="ECO:0007669"/>
    <property type="project" value="UniProtKB-KW"/>
</dbReference>
<keyword evidence="5 8" id="KW-0067">ATP-binding</keyword>
<dbReference type="PROSITE" id="PS51026">
    <property type="entry name" value="NIFH_FRXC_3"/>
    <property type="match status" value="1"/>
</dbReference>
<dbReference type="InterPro" id="IPR000392">
    <property type="entry name" value="NifH/frxC"/>
</dbReference>
<accession>A0A0M5MCE8</accession>
<dbReference type="GO" id="GO:0016491">
    <property type="term" value="F:oxidoreductase activity"/>
    <property type="evidence" value="ECO:0007669"/>
    <property type="project" value="UniProtKB-KW"/>
</dbReference>
<dbReference type="PATRIC" id="fig|76856.3.peg.1979"/>
<dbReference type="GO" id="GO:0046872">
    <property type="term" value="F:metal ion binding"/>
    <property type="evidence" value="ECO:0007669"/>
    <property type="project" value="UniProtKB-KW"/>
</dbReference>
<dbReference type="PANTHER" id="PTHR42864">
    <property type="entry name" value="LIGHT-INDEPENDENT PROTOCHLOROPHYLLIDE REDUCTASE IRON-SULFUR ATP-BINDING PROTEIN"/>
    <property type="match status" value="1"/>
</dbReference>
<dbReference type="AlphaFoldDB" id="A0A0M5MCE8"/>
<keyword evidence="4 8" id="KW-0547">Nucleotide-binding</keyword>
<dbReference type="OrthoDB" id="9778641at2"/>
<dbReference type="InterPro" id="IPR027417">
    <property type="entry name" value="P-loop_NTPase"/>
</dbReference>
<dbReference type="CDD" id="cd02040">
    <property type="entry name" value="NifH"/>
    <property type="match status" value="1"/>
</dbReference>
<evidence type="ECO:0000256" key="3">
    <source>
        <dbReference type="ARBA" id="ARBA00022723"/>
    </source>
</evidence>
<dbReference type="GeneID" id="79783312"/>
<evidence type="ECO:0000256" key="8">
    <source>
        <dbReference type="RuleBase" id="RU003688"/>
    </source>
</evidence>
<evidence type="ECO:0000256" key="5">
    <source>
        <dbReference type="ARBA" id="ARBA00022840"/>
    </source>
</evidence>
<dbReference type="PROSITE" id="PS00692">
    <property type="entry name" value="NIFH_FRXC_2"/>
    <property type="match status" value="1"/>
</dbReference>
<dbReference type="SUPFAM" id="SSF52540">
    <property type="entry name" value="P-loop containing nucleoside triphosphate hydrolases"/>
    <property type="match status" value="1"/>
</dbReference>
<dbReference type="PROSITE" id="PS00746">
    <property type="entry name" value="NIFH_FRXC_1"/>
    <property type="match status" value="1"/>
</dbReference>
<keyword evidence="7 8" id="KW-0411">Iron-sulfur</keyword>
<evidence type="ECO:0000256" key="7">
    <source>
        <dbReference type="ARBA" id="ARBA00023014"/>
    </source>
</evidence>
<keyword evidence="8" id="KW-0560">Oxidoreductase</keyword>
<evidence type="ECO:0000256" key="2">
    <source>
        <dbReference type="ARBA" id="ARBA00005504"/>
    </source>
</evidence>
<keyword evidence="3 8" id="KW-0479">Metal-binding</keyword>
<reference evidence="9 10" key="1">
    <citation type="submission" date="2015-10" db="EMBL/GenBank/DDBJ databases">
        <authorList>
            <person name="Gilbert D.G."/>
        </authorList>
    </citation>
    <scope>NUCLEOTIDE SEQUENCE [LARGE SCALE GENOMIC DNA]</scope>
    <source>
        <strain evidence="9 10">ChDC F311</strain>
    </source>
</reference>
<dbReference type="EMBL" id="LMVH01000001">
    <property type="protein sequence ID" value="KUL98009.1"/>
    <property type="molecule type" value="Genomic_DNA"/>
</dbReference>
<dbReference type="PANTHER" id="PTHR42864:SF2">
    <property type="entry name" value="LIGHT-INDEPENDENT PROTOCHLOROPHYLLIDE REDUCTASE IRON-SULFUR ATP-BINDING PROTEIN"/>
    <property type="match status" value="1"/>
</dbReference>
<dbReference type="Pfam" id="PF00142">
    <property type="entry name" value="Fer4_NifH"/>
    <property type="match status" value="1"/>
</dbReference>
<comment type="cofactor">
    <cofactor evidence="1">
        <name>[4Fe-4S] cluster</name>
        <dbReference type="ChEBI" id="CHEBI:49883"/>
    </cofactor>
</comment>
<protein>
    <submittedName>
        <fullName evidence="9">Nitrogenase iron protein</fullName>
    </submittedName>
</protein>
<evidence type="ECO:0000256" key="1">
    <source>
        <dbReference type="ARBA" id="ARBA00001966"/>
    </source>
</evidence>
<proteinExistence type="inferred from homology"/>
<gene>
    <name evidence="9" type="ORF">RO03_00250</name>
</gene>